<reference evidence="14 15" key="1">
    <citation type="submission" date="2018-02" db="EMBL/GenBank/DDBJ databases">
        <title>Draft genome sequences of Elsinoe sp., causing black scab on jojoba.</title>
        <authorList>
            <person name="Stodart B."/>
            <person name="Jeffress S."/>
            <person name="Ash G."/>
            <person name="Arun Chinnappa K."/>
        </authorList>
    </citation>
    <scope>NUCLEOTIDE SEQUENCE [LARGE SCALE GENOMIC DNA]</scope>
    <source>
        <strain evidence="14 15">Hillstone_2</strain>
    </source>
</reference>
<evidence type="ECO:0000259" key="13">
    <source>
        <dbReference type="PROSITE" id="PS51194"/>
    </source>
</evidence>
<feature type="region of interest" description="Disordered" evidence="10">
    <location>
        <begin position="1029"/>
        <end position="1074"/>
    </location>
</feature>
<feature type="compositionally biased region" description="Pro residues" evidence="10">
    <location>
        <begin position="1637"/>
        <end position="1647"/>
    </location>
</feature>
<dbReference type="EMBL" id="PTQR01000021">
    <property type="protein sequence ID" value="TKX25909.1"/>
    <property type="molecule type" value="Genomic_DNA"/>
</dbReference>
<feature type="compositionally biased region" description="Basic and acidic residues" evidence="10">
    <location>
        <begin position="478"/>
        <end position="491"/>
    </location>
</feature>
<feature type="region of interest" description="Disordered" evidence="10">
    <location>
        <begin position="539"/>
        <end position="657"/>
    </location>
</feature>
<feature type="compositionally biased region" description="Polar residues" evidence="10">
    <location>
        <begin position="164"/>
        <end position="181"/>
    </location>
</feature>
<evidence type="ECO:0000313" key="15">
    <source>
        <dbReference type="Proteomes" id="UP000308133"/>
    </source>
</evidence>
<dbReference type="Pfam" id="PF24580">
    <property type="entry name" value="DUF7607"/>
    <property type="match status" value="1"/>
</dbReference>
<dbReference type="InterPro" id="IPR056026">
    <property type="entry name" value="DUF7607"/>
</dbReference>
<dbReference type="PROSITE" id="PS50105">
    <property type="entry name" value="SAM_DOMAIN"/>
    <property type="match status" value="1"/>
</dbReference>
<dbReference type="GO" id="GO:0003677">
    <property type="term" value="F:DNA binding"/>
    <property type="evidence" value="ECO:0007669"/>
    <property type="project" value="UniProtKB-KW"/>
</dbReference>
<evidence type="ECO:0000256" key="3">
    <source>
        <dbReference type="ARBA" id="ARBA00022741"/>
    </source>
</evidence>
<dbReference type="GO" id="GO:0005634">
    <property type="term" value="C:nucleus"/>
    <property type="evidence" value="ECO:0007669"/>
    <property type="project" value="UniProtKB-SubCell"/>
</dbReference>
<feature type="region of interest" description="Disordered" evidence="10">
    <location>
        <begin position="161"/>
        <end position="181"/>
    </location>
</feature>
<keyword evidence="4" id="KW-0378">Hydrolase</keyword>
<evidence type="ECO:0000256" key="9">
    <source>
        <dbReference type="SAM" id="Coils"/>
    </source>
</evidence>
<feature type="domain" description="Helicase C-terminal" evidence="13">
    <location>
        <begin position="1330"/>
        <end position="1505"/>
    </location>
</feature>
<feature type="compositionally biased region" description="Polar residues" evidence="10">
    <location>
        <begin position="1650"/>
        <end position="1660"/>
    </location>
</feature>
<feature type="region of interest" description="Disordered" evidence="10">
    <location>
        <begin position="1598"/>
        <end position="1726"/>
    </location>
</feature>
<name>A0A4U7B4S1_9PEZI</name>
<dbReference type="PROSITE" id="PS51192">
    <property type="entry name" value="HELICASE_ATP_BIND_1"/>
    <property type="match status" value="1"/>
</dbReference>
<dbReference type="InterPro" id="IPR000330">
    <property type="entry name" value="SNF2_N"/>
</dbReference>
<evidence type="ECO:0000256" key="5">
    <source>
        <dbReference type="ARBA" id="ARBA00022806"/>
    </source>
</evidence>
<keyword evidence="5" id="KW-0347">Helicase</keyword>
<dbReference type="InterPro" id="IPR013761">
    <property type="entry name" value="SAM/pointed_sf"/>
</dbReference>
<dbReference type="Proteomes" id="UP000308133">
    <property type="component" value="Unassembled WGS sequence"/>
</dbReference>
<feature type="compositionally biased region" description="Polar residues" evidence="10">
    <location>
        <begin position="620"/>
        <end position="638"/>
    </location>
</feature>
<dbReference type="InterPro" id="IPR049730">
    <property type="entry name" value="SNF2/RAD54-like_C"/>
</dbReference>
<feature type="region of interest" description="Disordered" evidence="10">
    <location>
        <begin position="1746"/>
        <end position="1797"/>
    </location>
</feature>
<dbReference type="GO" id="GO:0005524">
    <property type="term" value="F:ATP binding"/>
    <property type="evidence" value="ECO:0007669"/>
    <property type="project" value="UniProtKB-KW"/>
</dbReference>
<dbReference type="InterPro" id="IPR044574">
    <property type="entry name" value="ARIP4-like"/>
</dbReference>
<comment type="similarity">
    <text evidence="2">Belongs to the SNF2/RAD54 helicase family.</text>
</comment>
<keyword evidence="3" id="KW-0547">Nucleotide-binding</keyword>
<feature type="domain" description="SAM" evidence="11">
    <location>
        <begin position="9"/>
        <end position="88"/>
    </location>
</feature>
<protein>
    <submittedName>
        <fullName evidence="14">SNF2 family N-terminal domain-containing protein 2</fullName>
    </submittedName>
</protein>
<feature type="compositionally biased region" description="Polar residues" evidence="10">
    <location>
        <begin position="1769"/>
        <end position="1797"/>
    </location>
</feature>
<dbReference type="GO" id="GO:0004386">
    <property type="term" value="F:helicase activity"/>
    <property type="evidence" value="ECO:0007669"/>
    <property type="project" value="UniProtKB-KW"/>
</dbReference>
<evidence type="ECO:0000256" key="1">
    <source>
        <dbReference type="ARBA" id="ARBA00004123"/>
    </source>
</evidence>
<dbReference type="InterPro" id="IPR038718">
    <property type="entry name" value="SNF2-like_sf"/>
</dbReference>
<feature type="region of interest" description="Disordered" evidence="10">
    <location>
        <begin position="474"/>
        <end position="503"/>
    </location>
</feature>
<dbReference type="Pfam" id="PF07647">
    <property type="entry name" value="SAM_2"/>
    <property type="match status" value="1"/>
</dbReference>
<dbReference type="SMART" id="SM00490">
    <property type="entry name" value="HELICc"/>
    <property type="match status" value="1"/>
</dbReference>
<accession>A0A4U7B4S1</accession>
<proteinExistence type="inferred from homology"/>
<evidence type="ECO:0000256" key="10">
    <source>
        <dbReference type="SAM" id="MobiDB-lite"/>
    </source>
</evidence>
<dbReference type="Gene3D" id="3.40.50.10810">
    <property type="entry name" value="Tandem AAA-ATPase domain"/>
    <property type="match status" value="1"/>
</dbReference>
<evidence type="ECO:0000313" key="14">
    <source>
        <dbReference type="EMBL" id="TKX25909.1"/>
    </source>
</evidence>
<dbReference type="InterPro" id="IPR001660">
    <property type="entry name" value="SAM"/>
</dbReference>
<dbReference type="PANTHER" id="PTHR45797">
    <property type="entry name" value="RAD54-LIKE"/>
    <property type="match status" value="1"/>
</dbReference>
<dbReference type="SUPFAM" id="SSF47769">
    <property type="entry name" value="SAM/Pointed domain"/>
    <property type="match status" value="1"/>
</dbReference>
<evidence type="ECO:0000259" key="12">
    <source>
        <dbReference type="PROSITE" id="PS51192"/>
    </source>
</evidence>
<dbReference type="SUPFAM" id="SSF52540">
    <property type="entry name" value="P-loop containing nucleoside triphosphate hydrolases"/>
    <property type="match status" value="2"/>
</dbReference>
<organism evidence="14 15">
    <name type="scientific">Elsinoe australis</name>
    <dbReference type="NCBI Taxonomy" id="40998"/>
    <lineage>
        <taxon>Eukaryota</taxon>
        <taxon>Fungi</taxon>
        <taxon>Dikarya</taxon>
        <taxon>Ascomycota</taxon>
        <taxon>Pezizomycotina</taxon>
        <taxon>Dothideomycetes</taxon>
        <taxon>Dothideomycetidae</taxon>
        <taxon>Myriangiales</taxon>
        <taxon>Elsinoaceae</taxon>
        <taxon>Elsinoe</taxon>
    </lineage>
</organism>
<evidence type="ECO:0000256" key="7">
    <source>
        <dbReference type="ARBA" id="ARBA00023125"/>
    </source>
</evidence>
<dbReference type="PROSITE" id="PS51194">
    <property type="entry name" value="HELICASE_CTER"/>
    <property type="match status" value="1"/>
</dbReference>
<gene>
    <name evidence="14" type="ORF">C1H76_1754</name>
</gene>
<evidence type="ECO:0000256" key="6">
    <source>
        <dbReference type="ARBA" id="ARBA00022840"/>
    </source>
</evidence>
<dbReference type="SMART" id="SM00487">
    <property type="entry name" value="DEXDc"/>
    <property type="match status" value="1"/>
</dbReference>
<evidence type="ECO:0000256" key="4">
    <source>
        <dbReference type="ARBA" id="ARBA00022801"/>
    </source>
</evidence>
<dbReference type="CDD" id="cd18793">
    <property type="entry name" value="SF2_C_SNF"/>
    <property type="match status" value="1"/>
</dbReference>
<keyword evidence="9" id="KW-0175">Coiled coil</keyword>
<evidence type="ECO:0000256" key="2">
    <source>
        <dbReference type="ARBA" id="ARBA00007025"/>
    </source>
</evidence>
<dbReference type="Pfam" id="PF00176">
    <property type="entry name" value="SNF2-rel_dom"/>
    <property type="match status" value="1"/>
</dbReference>
<dbReference type="GO" id="GO:0016887">
    <property type="term" value="F:ATP hydrolysis activity"/>
    <property type="evidence" value="ECO:0007669"/>
    <property type="project" value="InterPro"/>
</dbReference>
<feature type="region of interest" description="Disordered" evidence="10">
    <location>
        <begin position="1260"/>
        <end position="1284"/>
    </location>
</feature>
<feature type="compositionally biased region" description="Polar residues" evidence="10">
    <location>
        <begin position="130"/>
        <end position="142"/>
    </location>
</feature>
<dbReference type="PANTHER" id="PTHR45797:SF1">
    <property type="entry name" value="HELICASE ARIP4"/>
    <property type="match status" value="1"/>
</dbReference>
<feature type="domain" description="Helicase ATP-binding" evidence="12">
    <location>
        <begin position="904"/>
        <end position="1136"/>
    </location>
</feature>
<evidence type="ECO:0000256" key="8">
    <source>
        <dbReference type="ARBA" id="ARBA00023242"/>
    </source>
</evidence>
<keyword evidence="7" id="KW-0238">DNA-binding</keyword>
<sequence length="1797" mass="200154">MPHHDAWQWAVLDVVTWVRQDLPVLAAEIPNAKLPDIEVLATAFEEQDVSGHVLLSDVTADFLKAECGIRALGRRSTILEAIRMLRKYSTEYRSRNDPGPPAAAPLAPHAQPPTPTEPVTTKPIADTKKQMSTPPAESTTVPTRRLREELVVDERGRKRRKLNLVTNSSEQTSDPVTITQSQLAPSRVHLPEKRTTVDDLMYGETAIGEPTLANMEQTNDELFTFTGSHRPPGLSLFAARRLRSLFQAPSIVEVTWMGEQRFGLRPYHKRGAPPNLQPSLTVFRGLEDDDPAIRIHQSDVGLQGSSEDAQQDGGFWSSLLERYNEDDDKILPPLGESEDLSDVDSELVAELEAEEETPSSRFLSETEAAEVFEDVVEQYVERWKEKKLYRLEKNEAYKTWNSVRRSGARRKQIAAINEQQLTHLEERLSKMRRDILQIQWTSDEELVKQCQIIQLTVEDMEELRWKRSVWMRNQAPPRPERSGVSKPRTDTPHQAAVSPVEAAEPLDDDMEEFISDHDDSHDTQSLAELELPTREDADIAMDDAPGSQSRPAADGASSELDPLDMGDLKDAAAQSDGDTSFLPSDGTLPVLRRQNKFSDSDDSMPEPKSEPQPKLESKPSTRTQWQTTSQEVIQISSDTETPPPEKPTIKHNFLGKDPENALGSEIGSWDMDILKEANDRKRVISKLLFSLEYGYKQELADSISSEPKPATWLTTHVRSVLDQKAGRHLTPVTHIDLQFAKLYACWHECNADLWDKAVPEEIYKRVDELDVDLKSWAAYTAVVVPKIANFLVPGGTYDLEEEDEDDVVVASPGKNPKKRKIKLLDAKAAESRNDAKTRMKRFAESQHQSSNLSQMDILGSDDRQDEVELNLIRGKKDKVIYMNPITAKRLKRHQIEGVQFLWREVMAEGDGGCILAHTMGLGKTCQTISFLASLKEAGEDSETRKQIPKAMRPVRALVLCPPAVLPNWIREIDMWSPRSGFFNVFKIDSTGTDQQERFAVLQEWYNSEGILLMGYPMFARLVLIDDENEKDKKPTSAAESEQDGSRENSTDADAAEESTQRGSKLTKKQRLQASQMLTEGPNVVIADEAHKLGNEKTKTSLAAAKIKNAKRVALSGTPLSNATREIFSLVNWVAPNYLGSKSEFEYRFAKPIEAGIYSESTSYQKRLSLKKLTILRNETEPKIHRMDITALKGSLGSKTEYNLTVPLTPLQMDLYRRYISFVTGAVGGEKVEVTNMQLFGWISLLVLLCTHPKALRNKLVEKQIPPKNKKKGRPSLDADANNNHAAGEDETEVIIGDEHVTKLGLSTEMSKELVDLIPEDADVSSSHRMTLIQQILELSKKAGDKTLVFSHRLPLLDCMEELLDKMRITFGRIDGSTSQPSREAVLARFRDGEYDVLLISTRAGGQGLNMQVANRVIIVDFGYNPTWEEQAVGRAYRLGQKKDVFVYRFVSGGTFEDKLYNMGLFKSSLFQRVVDKKNPERHAKRSLSDWLFPPRDVPQQTIDVESGSDKLVLDKIIAPQLDGRKDSYIRNIKTMETLLRDADDEPLTEEEQREVREEIAMMEQQRRNPNARPSFLSTPYVPAGLPSTAPGALNGIPVGGSAAVSKQPAPAQANGTPRPRMPNGPSPHFAPRASISGPPPSTAPNRPPHSINTPITNSKQSPRKELTLDMITRPTPVPRDSGRERPSYSQSSIVGSGAPLPAPHRVSSPNATPLGPRNTGPPAQNLNLWASRFNNASHVNLDSWLPPVGAKSQAGPGAQTVKQPAAFSYPSSSGRAPLQPTTPAAETSSTEQNGTGP</sequence>
<keyword evidence="6" id="KW-0067">ATP-binding</keyword>
<comment type="caution">
    <text evidence="14">The sequence shown here is derived from an EMBL/GenBank/DDBJ whole genome shotgun (WGS) entry which is preliminary data.</text>
</comment>
<dbReference type="InterPro" id="IPR027417">
    <property type="entry name" value="P-loop_NTPase"/>
</dbReference>
<feature type="compositionally biased region" description="Basic and acidic residues" evidence="10">
    <location>
        <begin position="605"/>
        <end position="619"/>
    </location>
</feature>
<dbReference type="InterPro" id="IPR014001">
    <property type="entry name" value="Helicase_ATP-bd"/>
</dbReference>
<dbReference type="InterPro" id="IPR001650">
    <property type="entry name" value="Helicase_C-like"/>
</dbReference>
<dbReference type="Pfam" id="PF00271">
    <property type="entry name" value="Helicase_C"/>
    <property type="match status" value="1"/>
</dbReference>
<dbReference type="Gene3D" id="1.10.150.50">
    <property type="entry name" value="Transcription Factor, Ets-1"/>
    <property type="match status" value="1"/>
</dbReference>
<comment type="subcellular location">
    <subcellularLocation>
        <location evidence="1">Nucleus</location>
    </subcellularLocation>
</comment>
<dbReference type="Gene3D" id="3.40.50.300">
    <property type="entry name" value="P-loop containing nucleotide triphosphate hydrolases"/>
    <property type="match status" value="1"/>
</dbReference>
<feature type="coiled-coil region" evidence="9">
    <location>
        <begin position="1525"/>
        <end position="1568"/>
    </location>
</feature>
<feature type="region of interest" description="Disordered" evidence="10">
    <location>
        <begin position="92"/>
        <end position="146"/>
    </location>
</feature>
<keyword evidence="8" id="KW-0539">Nucleus</keyword>
<evidence type="ECO:0000259" key="11">
    <source>
        <dbReference type="PROSITE" id="PS50105"/>
    </source>
</evidence>